<protein>
    <recommendedName>
        <fullName evidence="4">Alpha/beta hydrolase fold</fullName>
    </recommendedName>
</protein>
<sequence>MRDHRHVPFVDVRGIPTHHEVTGSGPAALFLHGGYCTAAVMRPLAEQLPWLTAHAPERPGHRRTPDRPGPMSYDDGVADTLAYLDAVGLDAVDVQPALLGSVVAAFLRTT</sequence>
<feature type="compositionally biased region" description="Basic and acidic residues" evidence="1">
    <location>
        <begin position="55"/>
        <end position="66"/>
    </location>
</feature>
<gene>
    <name evidence="2" type="ORF">SAMN05192575_101596</name>
</gene>
<organism evidence="2 3">
    <name type="scientific">Nocardioides alpinus</name>
    <dbReference type="NCBI Taxonomy" id="748909"/>
    <lineage>
        <taxon>Bacteria</taxon>
        <taxon>Bacillati</taxon>
        <taxon>Actinomycetota</taxon>
        <taxon>Actinomycetes</taxon>
        <taxon>Propionibacteriales</taxon>
        <taxon>Nocardioidaceae</taxon>
        <taxon>Nocardioides</taxon>
    </lineage>
</organism>
<reference evidence="3" key="1">
    <citation type="submission" date="2016-10" db="EMBL/GenBank/DDBJ databases">
        <authorList>
            <person name="Varghese N."/>
            <person name="Submissions S."/>
        </authorList>
    </citation>
    <scope>NUCLEOTIDE SEQUENCE [LARGE SCALE GENOMIC DNA]</scope>
    <source>
        <strain evidence="3">CGMCC 1.10697</strain>
    </source>
</reference>
<name>A0A1I0W1Y5_9ACTN</name>
<dbReference type="STRING" id="748909.SAMN05192575_101596"/>
<dbReference type="Gene3D" id="3.40.50.1820">
    <property type="entry name" value="alpha/beta hydrolase"/>
    <property type="match status" value="1"/>
</dbReference>
<dbReference type="AlphaFoldDB" id="A0A1I0W1Y5"/>
<accession>A0A1I0W1Y5</accession>
<evidence type="ECO:0000313" key="3">
    <source>
        <dbReference type="Proteomes" id="UP000199113"/>
    </source>
</evidence>
<dbReference type="InterPro" id="IPR029058">
    <property type="entry name" value="AB_hydrolase_fold"/>
</dbReference>
<dbReference type="EMBL" id="FOKC01000001">
    <property type="protein sequence ID" value="SFA81946.1"/>
    <property type="molecule type" value="Genomic_DNA"/>
</dbReference>
<dbReference type="Proteomes" id="UP000199113">
    <property type="component" value="Unassembled WGS sequence"/>
</dbReference>
<evidence type="ECO:0000256" key="1">
    <source>
        <dbReference type="SAM" id="MobiDB-lite"/>
    </source>
</evidence>
<evidence type="ECO:0008006" key="4">
    <source>
        <dbReference type="Google" id="ProtNLM"/>
    </source>
</evidence>
<evidence type="ECO:0000313" key="2">
    <source>
        <dbReference type="EMBL" id="SFA81946.1"/>
    </source>
</evidence>
<dbReference type="SUPFAM" id="SSF53474">
    <property type="entry name" value="alpha/beta-Hydrolases"/>
    <property type="match status" value="1"/>
</dbReference>
<proteinExistence type="predicted"/>
<feature type="region of interest" description="Disordered" evidence="1">
    <location>
        <begin position="52"/>
        <end position="72"/>
    </location>
</feature>